<reference evidence="3" key="1">
    <citation type="submission" date="2011-04" db="EMBL/GenBank/DDBJ databases">
        <title>Genome sequence of Solibacillus silvestris StLB046.</title>
        <authorList>
            <person name="Morohoshi T."/>
            <person name="Someya N."/>
            <person name="Ikeda T."/>
        </authorList>
    </citation>
    <scope>NUCLEOTIDE SEQUENCE [LARGE SCALE GENOMIC DNA]</scope>
    <source>
        <strain evidence="3">StLB046</strain>
    </source>
</reference>
<dbReference type="GO" id="GO:0008233">
    <property type="term" value="F:peptidase activity"/>
    <property type="evidence" value="ECO:0007669"/>
    <property type="project" value="UniProtKB-KW"/>
</dbReference>
<dbReference type="RefSeq" id="WP_014824111.1">
    <property type="nucleotide sequence ID" value="NC_018065.1"/>
</dbReference>
<dbReference type="AlphaFoldDB" id="F2F1K9"/>
<proteinExistence type="predicted"/>
<reference evidence="2 3" key="2">
    <citation type="journal article" date="2012" name="J. Biosci. Bioeng.">
        <title>Complete genome sequence and characterization of the N-acylhomoserine lactone-degrading gene of the potato leaf-associated Solibacillus silvestris.</title>
        <authorList>
            <person name="Morohoshi T."/>
            <person name="Tominaga Y."/>
            <person name="Someya N."/>
            <person name="Ikeda T."/>
        </authorList>
    </citation>
    <scope>NUCLEOTIDE SEQUENCE [LARGE SCALE GENOMIC DNA]</scope>
    <source>
        <strain evidence="2 3">StLB046</strain>
    </source>
</reference>
<dbReference type="GO" id="GO:0006508">
    <property type="term" value="P:proteolysis"/>
    <property type="evidence" value="ECO:0007669"/>
    <property type="project" value="UniProtKB-KW"/>
</dbReference>
<keyword evidence="3" id="KW-1185">Reference proteome</keyword>
<protein>
    <submittedName>
        <fullName evidence="2">Predicted Zn-dependent protease</fullName>
    </submittedName>
</protein>
<dbReference type="eggNOG" id="COG5504">
    <property type="taxonomic scope" value="Bacteria"/>
</dbReference>
<keyword evidence="2" id="KW-0645">Protease</keyword>
<sequence length="272" mass="32181">MKIVQLTPQLLLENQHHADMYLNNIIHPNLTSNSWMNNWRDVASRFQLFKFLDLSAEEMLSYSWNEKIIAQVINETLMIVEKHIELDKDLQITIVPALPFPWFSNLERSFWTNGFTNSSQSIWMAIPPNPDRSFLCYLLAHELHHSAPKNPIYDLTIDNFPLKEWYKMEGTAEYFSLQFFEDKRWWKESFSLDIEERYIAEAKRFLNTNDDAVKGPLCFGSVKQQIPYMAGYAFAYNAVKDYAKRYPIDQLEQLFEIDSEALILTYNLHITR</sequence>
<dbReference type="InterPro" id="IPR018728">
    <property type="entry name" value="DUF2268"/>
</dbReference>
<gene>
    <name evidence="2" type="ordered locus">SSIL_2449</name>
</gene>
<dbReference type="Pfam" id="PF10026">
    <property type="entry name" value="DUF2268"/>
    <property type="match status" value="1"/>
</dbReference>
<organism evidence="2 3">
    <name type="scientific">Solibacillus silvestris (strain StLB046)</name>
    <name type="common">Bacillus silvestris</name>
    <dbReference type="NCBI Taxonomy" id="1002809"/>
    <lineage>
        <taxon>Bacteria</taxon>
        <taxon>Bacillati</taxon>
        <taxon>Bacillota</taxon>
        <taxon>Bacilli</taxon>
        <taxon>Bacillales</taxon>
        <taxon>Caryophanaceae</taxon>
        <taxon>Solibacillus</taxon>
    </lineage>
</organism>
<dbReference type="Proteomes" id="UP000006691">
    <property type="component" value="Chromosome"/>
</dbReference>
<dbReference type="EMBL" id="AP012157">
    <property type="protein sequence ID" value="BAK16872.1"/>
    <property type="molecule type" value="Genomic_DNA"/>
</dbReference>
<accession>F2F1K9</accession>
<dbReference type="PATRIC" id="fig|1002809.3.peg.2465"/>
<keyword evidence="2" id="KW-0378">Hydrolase</keyword>
<dbReference type="STRING" id="1002809.SSIL_2449"/>
<evidence type="ECO:0000313" key="2">
    <source>
        <dbReference type="EMBL" id="BAK16872.1"/>
    </source>
</evidence>
<evidence type="ECO:0000313" key="3">
    <source>
        <dbReference type="Proteomes" id="UP000006691"/>
    </source>
</evidence>
<evidence type="ECO:0000259" key="1">
    <source>
        <dbReference type="Pfam" id="PF10026"/>
    </source>
</evidence>
<dbReference type="HOGENOM" id="CLU_1022704_0_0_9"/>
<dbReference type="KEGG" id="siv:SSIL_2449"/>
<name>F2F1K9_SOLSS</name>
<feature type="domain" description="DUF2268" evidence="1">
    <location>
        <begin position="106"/>
        <end position="263"/>
    </location>
</feature>